<dbReference type="SUPFAM" id="SSF53850">
    <property type="entry name" value="Periplasmic binding protein-like II"/>
    <property type="match status" value="1"/>
</dbReference>
<evidence type="ECO:0000256" key="4">
    <source>
        <dbReference type="ARBA" id="ARBA00023159"/>
    </source>
</evidence>
<feature type="domain" description="HTH lysR-type" evidence="6">
    <location>
        <begin position="8"/>
        <end position="65"/>
    </location>
</feature>
<keyword evidence="5" id="KW-0804">Transcription</keyword>
<evidence type="ECO:0000256" key="1">
    <source>
        <dbReference type="ARBA" id="ARBA00009437"/>
    </source>
</evidence>
<evidence type="ECO:0000313" key="7">
    <source>
        <dbReference type="EMBL" id="QSQ20451.1"/>
    </source>
</evidence>
<keyword evidence="4" id="KW-0010">Activator</keyword>
<dbReference type="CDD" id="cd08411">
    <property type="entry name" value="PBP2_OxyR"/>
    <property type="match status" value="1"/>
</dbReference>
<dbReference type="Gene3D" id="1.10.10.10">
    <property type="entry name" value="Winged helix-like DNA-binding domain superfamily/Winged helix DNA-binding domain"/>
    <property type="match status" value="1"/>
</dbReference>
<comment type="similarity">
    <text evidence="1">Belongs to the LysR transcriptional regulatory family.</text>
</comment>
<dbReference type="InterPro" id="IPR005119">
    <property type="entry name" value="LysR_subst-bd"/>
</dbReference>
<evidence type="ECO:0000313" key="8">
    <source>
        <dbReference type="Proteomes" id="UP000662747"/>
    </source>
</evidence>
<name>A0ABX7NPU1_9BACT</name>
<reference evidence="7 8" key="1">
    <citation type="submission" date="2021-02" db="EMBL/GenBank/DDBJ databases">
        <title>De Novo genome assembly of isolated myxobacteria.</title>
        <authorList>
            <person name="Stevens D.C."/>
        </authorList>
    </citation>
    <scope>NUCLEOTIDE SEQUENCE [LARGE SCALE GENOMIC DNA]</scope>
    <source>
        <strain evidence="8">SCPEA02</strain>
    </source>
</reference>
<accession>A0ABX7NPU1</accession>
<evidence type="ECO:0000259" key="6">
    <source>
        <dbReference type="PROSITE" id="PS50931"/>
    </source>
</evidence>
<dbReference type="InterPro" id="IPR036388">
    <property type="entry name" value="WH-like_DNA-bd_sf"/>
</dbReference>
<organism evidence="7 8">
    <name type="scientific">Pyxidicoccus parkwayensis</name>
    <dbReference type="NCBI Taxonomy" id="2813578"/>
    <lineage>
        <taxon>Bacteria</taxon>
        <taxon>Pseudomonadati</taxon>
        <taxon>Myxococcota</taxon>
        <taxon>Myxococcia</taxon>
        <taxon>Myxococcales</taxon>
        <taxon>Cystobacterineae</taxon>
        <taxon>Myxococcaceae</taxon>
        <taxon>Pyxidicoccus</taxon>
    </lineage>
</organism>
<dbReference type="Pfam" id="PF00126">
    <property type="entry name" value="HTH_1"/>
    <property type="match status" value="1"/>
</dbReference>
<keyword evidence="8" id="KW-1185">Reference proteome</keyword>
<dbReference type="Gene3D" id="3.40.190.10">
    <property type="entry name" value="Periplasmic binding protein-like II"/>
    <property type="match status" value="2"/>
</dbReference>
<keyword evidence="2" id="KW-0805">Transcription regulation</keyword>
<dbReference type="Pfam" id="PF03466">
    <property type="entry name" value="LysR_substrate"/>
    <property type="match status" value="1"/>
</dbReference>
<dbReference type="Proteomes" id="UP000662747">
    <property type="component" value="Chromosome"/>
</dbReference>
<dbReference type="InterPro" id="IPR036390">
    <property type="entry name" value="WH_DNA-bd_sf"/>
</dbReference>
<dbReference type="PROSITE" id="PS50931">
    <property type="entry name" value="HTH_LYSR"/>
    <property type="match status" value="1"/>
</dbReference>
<evidence type="ECO:0000256" key="5">
    <source>
        <dbReference type="ARBA" id="ARBA00023163"/>
    </source>
</evidence>
<dbReference type="EMBL" id="CP071090">
    <property type="protein sequence ID" value="QSQ20451.1"/>
    <property type="molecule type" value="Genomic_DNA"/>
</dbReference>
<evidence type="ECO:0000256" key="3">
    <source>
        <dbReference type="ARBA" id="ARBA00023125"/>
    </source>
</evidence>
<dbReference type="SUPFAM" id="SSF46785">
    <property type="entry name" value="Winged helix' DNA-binding domain"/>
    <property type="match status" value="1"/>
</dbReference>
<sequence length="303" mass="33307">MNLAPHPFTLRQLQYVVAVADSLSFRKAAERCHVSQPSLSAQIAQLEGVLGVQLFERDQRRVLLTTVGMEVVERARRLLVDVEALTEAARRAGDPLSGTLRLGVIPTVSPYLLPAVTPALRKHFPRLTVRWLEDKTEALTRELERGGLDAALVALEAELGDVESAVLAEDPFFLVTPKDHPLGKKKGEASPAELRGQDVLLLDEGHCFRDQALSLCSKARAHELEFRATSLPTLTQMIASGAGITLLPALAVATEAKRSELRVRPFADPAPKRTLALIWRKRSPFTEALKQVAGAMRDAWPRK</sequence>
<dbReference type="PRINTS" id="PR00039">
    <property type="entry name" value="HTHLYSR"/>
</dbReference>
<dbReference type="PANTHER" id="PTHR30346">
    <property type="entry name" value="TRANSCRIPTIONAL DUAL REGULATOR HCAR-RELATED"/>
    <property type="match status" value="1"/>
</dbReference>
<dbReference type="PANTHER" id="PTHR30346:SF26">
    <property type="entry name" value="HYDROGEN PEROXIDE-INDUCIBLE GENES ACTIVATOR"/>
    <property type="match status" value="1"/>
</dbReference>
<evidence type="ECO:0000256" key="2">
    <source>
        <dbReference type="ARBA" id="ARBA00023015"/>
    </source>
</evidence>
<dbReference type="InterPro" id="IPR000847">
    <property type="entry name" value="LysR_HTH_N"/>
</dbReference>
<keyword evidence="3" id="KW-0238">DNA-binding</keyword>
<proteinExistence type="inferred from homology"/>
<gene>
    <name evidence="7" type="ORF">JY651_35140</name>
</gene>
<dbReference type="RefSeq" id="WP_206722031.1">
    <property type="nucleotide sequence ID" value="NZ_CP071090.1"/>
</dbReference>
<protein>
    <submittedName>
        <fullName evidence="7">LysR family transcriptional regulator</fullName>
    </submittedName>
</protein>